<protein>
    <recommendedName>
        <fullName evidence="3">Fur-regulated basic protein FbpA</fullName>
    </recommendedName>
</protein>
<evidence type="ECO:0008006" key="3">
    <source>
        <dbReference type="Google" id="ProtNLM"/>
    </source>
</evidence>
<dbReference type="AlphaFoldDB" id="A0A919WFI8"/>
<organism evidence="1 2">
    <name type="scientific">Robertmurraya siralis</name>
    <dbReference type="NCBI Taxonomy" id="77777"/>
    <lineage>
        <taxon>Bacteria</taxon>
        <taxon>Bacillati</taxon>
        <taxon>Bacillota</taxon>
        <taxon>Bacilli</taxon>
        <taxon>Bacillales</taxon>
        <taxon>Bacillaceae</taxon>
        <taxon>Robertmurraya</taxon>
    </lineage>
</organism>
<reference evidence="1" key="1">
    <citation type="submission" date="2021-03" db="EMBL/GenBank/DDBJ databases">
        <title>Antimicrobial resistance genes in bacteria isolated from Japanese honey, and their potential for conferring macrolide and lincosamide resistance in the American foulbrood pathogen Paenibacillus larvae.</title>
        <authorList>
            <person name="Okamoto M."/>
            <person name="Kumagai M."/>
            <person name="Kanamori H."/>
            <person name="Takamatsu D."/>
        </authorList>
    </citation>
    <scope>NUCLEOTIDE SEQUENCE</scope>
    <source>
        <strain evidence="1">J27TS8</strain>
    </source>
</reference>
<sequence length="47" mass="5591">MNERDLLIERLIDFGIYKINDKQLFELPIVDLEQELKKIMQNKGNDG</sequence>
<comment type="caution">
    <text evidence="1">The sequence shown here is derived from an EMBL/GenBank/DDBJ whole genome shotgun (WGS) entry which is preliminary data.</text>
</comment>
<evidence type="ECO:0000313" key="1">
    <source>
        <dbReference type="EMBL" id="GIN61033.1"/>
    </source>
</evidence>
<dbReference type="Proteomes" id="UP000682111">
    <property type="component" value="Unassembled WGS sequence"/>
</dbReference>
<gene>
    <name evidence="1" type="ORF">J27TS8_10260</name>
</gene>
<dbReference type="InterPro" id="IPR025072">
    <property type="entry name" value="Fur_reg_FbpA"/>
</dbReference>
<name>A0A919WFI8_9BACI</name>
<proteinExistence type="predicted"/>
<dbReference type="RefSeq" id="WP_095306265.1">
    <property type="nucleotide sequence ID" value="NZ_BORC01000001.1"/>
</dbReference>
<evidence type="ECO:0000313" key="2">
    <source>
        <dbReference type="Proteomes" id="UP000682111"/>
    </source>
</evidence>
<dbReference type="EMBL" id="BORC01000001">
    <property type="protein sequence ID" value="GIN61033.1"/>
    <property type="molecule type" value="Genomic_DNA"/>
</dbReference>
<keyword evidence="2" id="KW-1185">Reference proteome</keyword>
<accession>A0A919WFI8</accession>
<dbReference type="Pfam" id="PF13076">
    <property type="entry name" value="Fur_reg_FbpA"/>
    <property type="match status" value="1"/>
</dbReference>